<protein>
    <submittedName>
        <fullName evidence="2">Uncharacterized protein</fullName>
    </submittedName>
</protein>
<organism evidence="2 3">
    <name type="scientific">[Emmonsia] crescens</name>
    <dbReference type="NCBI Taxonomy" id="73230"/>
    <lineage>
        <taxon>Eukaryota</taxon>
        <taxon>Fungi</taxon>
        <taxon>Dikarya</taxon>
        <taxon>Ascomycota</taxon>
        <taxon>Pezizomycotina</taxon>
        <taxon>Eurotiomycetes</taxon>
        <taxon>Eurotiomycetidae</taxon>
        <taxon>Onygenales</taxon>
        <taxon>Ajellomycetaceae</taxon>
        <taxon>Emergomyces</taxon>
    </lineage>
</organism>
<evidence type="ECO:0000313" key="3">
    <source>
        <dbReference type="Proteomes" id="UP000226031"/>
    </source>
</evidence>
<dbReference type="Proteomes" id="UP000226031">
    <property type="component" value="Unassembled WGS sequence"/>
</dbReference>
<name>A0A2B7ZFY1_9EURO</name>
<dbReference type="EMBL" id="PDND01000104">
    <property type="protein sequence ID" value="PGH32093.1"/>
    <property type="molecule type" value="Genomic_DNA"/>
</dbReference>
<reference evidence="2 3" key="1">
    <citation type="submission" date="2017-10" db="EMBL/GenBank/DDBJ databases">
        <title>Comparative genomics in systemic dimorphic fungi from Ajellomycetaceae.</title>
        <authorList>
            <person name="Munoz J.F."/>
            <person name="Mcewen J.G."/>
            <person name="Clay O.K."/>
            <person name="Cuomo C.A."/>
        </authorList>
    </citation>
    <scope>NUCLEOTIDE SEQUENCE [LARGE SCALE GENOMIC DNA]</scope>
    <source>
        <strain evidence="2 3">UAMH4076</strain>
    </source>
</reference>
<evidence type="ECO:0000313" key="2">
    <source>
        <dbReference type="EMBL" id="PGH32093.1"/>
    </source>
</evidence>
<comment type="caution">
    <text evidence="2">The sequence shown here is derived from an EMBL/GenBank/DDBJ whole genome shotgun (WGS) entry which is preliminary data.</text>
</comment>
<sequence length="67" mass="7321">MSSVECAFKLVQCCQKKTAVWGVEELRLHVWSARSERLEIGSGAPTQQPDGAGGFGILGQEKTNMIR</sequence>
<evidence type="ECO:0000256" key="1">
    <source>
        <dbReference type="SAM" id="MobiDB-lite"/>
    </source>
</evidence>
<feature type="region of interest" description="Disordered" evidence="1">
    <location>
        <begin position="40"/>
        <end position="67"/>
    </location>
</feature>
<accession>A0A2B7ZFY1</accession>
<keyword evidence="3" id="KW-1185">Reference proteome</keyword>
<dbReference type="AlphaFoldDB" id="A0A2B7ZFY1"/>
<proteinExistence type="predicted"/>
<gene>
    <name evidence="2" type="ORF">GX50_05109</name>
</gene>